<dbReference type="RefSeq" id="WP_106708436.1">
    <property type="nucleotide sequence ID" value="NZ_PXXU01000159.1"/>
</dbReference>
<keyword evidence="2" id="KW-0472">Membrane</keyword>
<feature type="compositionally biased region" description="Basic and acidic residues" evidence="1">
    <location>
        <begin position="7"/>
        <end position="19"/>
    </location>
</feature>
<evidence type="ECO:0000313" key="4">
    <source>
        <dbReference type="Proteomes" id="UP000241912"/>
    </source>
</evidence>
<feature type="region of interest" description="Disordered" evidence="1">
    <location>
        <begin position="1"/>
        <end position="21"/>
    </location>
</feature>
<keyword evidence="2" id="KW-1133">Transmembrane helix</keyword>
<dbReference type="EMBL" id="PXXU01000159">
    <property type="protein sequence ID" value="PSJ15781.1"/>
    <property type="molecule type" value="Genomic_DNA"/>
</dbReference>
<evidence type="ECO:0000256" key="2">
    <source>
        <dbReference type="SAM" id="Phobius"/>
    </source>
</evidence>
<evidence type="ECO:0000256" key="1">
    <source>
        <dbReference type="SAM" id="MobiDB-lite"/>
    </source>
</evidence>
<protein>
    <submittedName>
        <fullName evidence="3">Uncharacterized protein</fullName>
    </submittedName>
</protein>
<proteinExistence type="predicted"/>
<feature type="transmembrane region" description="Helical" evidence="2">
    <location>
        <begin position="27"/>
        <end position="44"/>
    </location>
</feature>
<reference evidence="3 4" key="1">
    <citation type="submission" date="2018-03" db="EMBL/GenBank/DDBJ databases">
        <title>Draft genome of Nitrosomonas supralitoralis APG5.</title>
        <authorList>
            <person name="Urakawa H."/>
            <person name="Lopez J.V."/>
        </authorList>
    </citation>
    <scope>NUCLEOTIDE SEQUENCE [LARGE SCALE GENOMIC DNA]</scope>
    <source>
        <strain evidence="3 4">APG5</strain>
    </source>
</reference>
<comment type="caution">
    <text evidence="3">The sequence shown here is derived from an EMBL/GenBank/DDBJ whole genome shotgun (WGS) entry which is preliminary data.</text>
</comment>
<feature type="compositionally biased region" description="Low complexity" evidence="1">
    <location>
        <begin position="58"/>
        <end position="68"/>
    </location>
</feature>
<dbReference type="Proteomes" id="UP000241912">
    <property type="component" value="Unassembled WGS sequence"/>
</dbReference>
<evidence type="ECO:0000313" key="3">
    <source>
        <dbReference type="EMBL" id="PSJ15781.1"/>
    </source>
</evidence>
<dbReference type="AlphaFoldDB" id="A0A2P7NQN2"/>
<keyword evidence="4" id="KW-1185">Reference proteome</keyword>
<accession>A0A2P7NQN2</accession>
<keyword evidence="2" id="KW-0812">Transmembrane</keyword>
<gene>
    <name evidence="3" type="ORF">C7H79_17130</name>
</gene>
<sequence>MNNMNDMDNKTTDYRETSGHRKKNQRVWVYVFLGILLFAGIFVWESLSNSKENNTPLNSSTSSSNTSSIDNQKTDINRGSDSALPDVESRQD</sequence>
<name>A0A2P7NQN2_9PROT</name>
<feature type="region of interest" description="Disordered" evidence="1">
    <location>
        <begin position="50"/>
        <end position="92"/>
    </location>
</feature>
<organism evidence="3 4">
    <name type="scientific">Nitrosomonas supralitoralis</name>
    <dbReference type="NCBI Taxonomy" id="2116706"/>
    <lineage>
        <taxon>Bacteria</taxon>
        <taxon>Pseudomonadati</taxon>
        <taxon>Pseudomonadota</taxon>
        <taxon>Betaproteobacteria</taxon>
        <taxon>Nitrosomonadales</taxon>
        <taxon>Nitrosomonadaceae</taxon>
        <taxon>Nitrosomonas</taxon>
    </lineage>
</organism>